<dbReference type="OrthoDB" id="6587659at2759"/>
<dbReference type="AlphaFoldDB" id="A0A6G0W058"/>
<feature type="domain" description="BED-type" evidence="5">
    <location>
        <begin position="7"/>
        <end position="71"/>
    </location>
</feature>
<dbReference type="GO" id="GO:0008270">
    <property type="term" value="F:zinc ion binding"/>
    <property type="evidence" value="ECO:0007669"/>
    <property type="project" value="UniProtKB-KW"/>
</dbReference>
<evidence type="ECO:0000313" key="6">
    <source>
        <dbReference type="EMBL" id="KAF0716715.1"/>
    </source>
</evidence>
<keyword evidence="2 4" id="KW-0863">Zinc-finger</keyword>
<protein>
    <recommendedName>
        <fullName evidence="5">BED-type domain-containing protein</fullName>
    </recommendedName>
</protein>
<name>A0A6G0W058_APHCR</name>
<accession>A0A6G0W058</accession>
<dbReference type="SUPFAM" id="SSF53098">
    <property type="entry name" value="Ribonuclease H-like"/>
    <property type="match status" value="1"/>
</dbReference>
<dbReference type="PROSITE" id="PS50808">
    <property type="entry name" value="ZF_BED"/>
    <property type="match status" value="1"/>
</dbReference>
<evidence type="ECO:0000256" key="4">
    <source>
        <dbReference type="PROSITE-ProRule" id="PRU00027"/>
    </source>
</evidence>
<dbReference type="PANTHER" id="PTHR47501">
    <property type="entry name" value="TRANSPOSASE-RELATED"/>
    <property type="match status" value="1"/>
</dbReference>
<keyword evidence="1" id="KW-0479">Metal-binding</keyword>
<dbReference type="Proteomes" id="UP000478052">
    <property type="component" value="Unassembled WGS sequence"/>
</dbReference>
<keyword evidence="7" id="KW-1185">Reference proteome</keyword>
<evidence type="ECO:0000313" key="7">
    <source>
        <dbReference type="Proteomes" id="UP000478052"/>
    </source>
</evidence>
<organism evidence="6 7">
    <name type="scientific">Aphis craccivora</name>
    <name type="common">Cowpea aphid</name>
    <dbReference type="NCBI Taxonomy" id="307492"/>
    <lineage>
        <taxon>Eukaryota</taxon>
        <taxon>Metazoa</taxon>
        <taxon>Ecdysozoa</taxon>
        <taxon>Arthropoda</taxon>
        <taxon>Hexapoda</taxon>
        <taxon>Insecta</taxon>
        <taxon>Pterygota</taxon>
        <taxon>Neoptera</taxon>
        <taxon>Paraneoptera</taxon>
        <taxon>Hemiptera</taxon>
        <taxon>Sternorrhyncha</taxon>
        <taxon>Aphidomorpha</taxon>
        <taxon>Aphidoidea</taxon>
        <taxon>Aphididae</taxon>
        <taxon>Aphidini</taxon>
        <taxon>Aphis</taxon>
        <taxon>Aphis</taxon>
    </lineage>
</organism>
<dbReference type="PANTHER" id="PTHR47501:SF5">
    <property type="entry name" value="HAT C-TERMINAL DIMERISATION DOMAIN-CONTAINING PROTEIN"/>
    <property type="match status" value="1"/>
</dbReference>
<dbReference type="EMBL" id="VUJU01009945">
    <property type="protein sequence ID" value="KAF0716715.1"/>
    <property type="molecule type" value="Genomic_DNA"/>
</dbReference>
<comment type="caution">
    <text evidence="6">The sequence shown here is derived from an EMBL/GenBank/DDBJ whole genome shotgun (WGS) entry which is preliminary data.</text>
</comment>
<dbReference type="InterPro" id="IPR012337">
    <property type="entry name" value="RNaseH-like_sf"/>
</dbReference>
<gene>
    <name evidence="6" type="ORF">FWK35_00031341</name>
</gene>
<evidence type="ECO:0000256" key="2">
    <source>
        <dbReference type="ARBA" id="ARBA00022771"/>
    </source>
</evidence>
<sequence>MDTDTSQSKCTKWSHLNKYFKETLHSDGNNNITFKCLLCIPKEKLISTSTSSNSNLRSHIKHIHPSQLSEFNKCGKKRNNIDDNSAAYKDKQLKLDEVGKISKKLNQTEFDKANIELIVSTVLPFSLIEHPGFIKYCKLTSNRVPASRRNFMRDIVSEYNDMTTSLKDELSQVNFVCITADCWSVFHRSYMGFTVHWLNQTTLERTSKGLACRRMYGKHTYDNIAEMIDKVLSEFNIQNKTSLIVTDNAANFVKAFRVYNENATIQPSTASNHNQDEGEEEEVIRPINISDELENGVGNLFNLTLPQHQRCAAHTLNLIATTDIGDAEKDTAYKILSRRVFGKCQALFNKQNQSTQYADQIKNVLGRYLITPNATRWNSFYDAIKCIVSNLNKIDEVFSITSLPPFSRPRETLFLIEYCKVMQPIAKSLDILQGDKHVCLGYLLPTLTAINKSLKSLSSLNYCTPLVNALQKGIEKRFQRYMSSSTCQISSALIPKFKLNWASSEEKISIKEKLVETLKTCAEDAGTQGSTYTSSQPLVQNDLSHQNVTEDDDFLLFEDDLHESQNNYDLQKIVSDYLLNHNIKSPEDLPITLKEAYIEYNTAVPSSAHVERLFSAGGQVFSRRRGSMSDTNFEMALLLKFNKYFIQE</sequence>
<reference evidence="6 7" key="1">
    <citation type="submission" date="2019-08" db="EMBL/GenBank/DDBJ databases">
        <title>Whole genome of Aphis craccivora.</title>
        <authorList>
            <person name="Voronova N.V."/>
            <person name="Shulinski R.S."/>
            <person name="Bandarenka Y.V."/>
            <person name="Zhorov D.G."/>
            <person name="Warner D."/>
        </authorList>
    </citation>
    <scope>NUCLEOTIDE SEQUENCE [LARGE SCALE GENOMIC DNA]</scope>
    <source>
        <strain evidence="6">180601</strain>
        <tissue evidence="6">Whole Body</tissue>
    </source>
</reference>
<dbReference type="InterPro" id="IPR003656">
    <property type="entry name" value="Znf_BED"/>
</dbReference>
<evidence type="ECO:0000256" key="1">
    <source>
        <dbReference type="ARBA" id="ARBA00022723"/>
    </source>
</evidence>
<dbReference type="GO" id="GO:0003677">
    <property type="term" value="F:DNA binding"/>
    <property type="evidence" value="ECO:0007669"/>
    <property type="project" value="InterPro"/>
</dbReference>
<evidence type="ECO:0000259" key="5">
    <source>
        <dbReference type="PROSITE" id="PS50808"/>
    </source>
</evidence>
<evidence type="ECO:0000256" key="3">
    <source>
        <dbReference type="ARBA" id="ARBA00022833"/>
    </source>
</evidence>
<proteinExistence type="predicted"/>
<keyword evidence="3" id="KW-0862">Zinc</keyword>